<feature type="transmembrane region" description="Helical" evidence="1">
    <location>
        <begin position="114"/>
        <end position="131"/>
    </location>
</feature>
<comment type="caution">
    <text evidence="2">The sequence shown here is derived from an EMBL/GenBank/DDBJ whole genome shotgun (WGS) entry which is preliminary data.</text>
</comment>
<dbReference type="AlphaFoldDB" id="A0A2N9VUA8"/>
<dbReference type="OrthoDB" id="9779183at2"/>
<dbReference type="Proteomes" id="UP000232163">
    <property type="component" value="Unassembled WGS sequence"/>
</dbReference>
<evidence type="ECO:0000313" key="2">
    <source>
        <dbReference type="EMBL" id="PIO43076.1"/>
    </source>
</evidence>
<reference evidence="2 3" key="1">
    <citation type="journal article" date="2017" name="Int J Environ Stud">
        <title>Does the Miocene-Pliocene relict legume Oxytropis triphylla form nitrogen-fixing nodules with a combination of bacterial strains?</title>
        <authorList>
            <person name="Safronova V."/>
            <person name="Belimov A."/>
            <person name="Sazanova A."/>
            <person name="Kuznetsova I."/>
            <person name="Popova J."/>
            <person name="Andronov E."/>
            <person name="Verkhozina A."/>
            <person name="Tikhonovich I."/>
        </authorList>
    </citation>
    <scope>NUCLEOTIDE SEQUENCE [LARGE SCALE GENOMIC DNA]</scope>
    <source>
        <strain evidence="2 3">Tri-38</strain>
    </source>
</reference>
<accession>A0A2N9VUA8</accession>
<feature type="transmembrane region" description="Helical" evidence="1">
    <location>
        <begin position="152"/>
        <end position="174"/>
    </location>
</feature>
<feature type="transmembrane region" description="Helical" evidence="1">
    <location>
        <begin position="34"/>
        <end position="50"/>
    </location>
</feature>
<sequence>MSRVFVCRLVFDFIAAGLLLFGLSYWWLGNIAHEVAGTAMFLLVIVHNIFNRRWYGTIPKTHREARRRFNIAVTFLLLVAMLALLVTSALISNALSGIMSAYGGFAVRQIHTLAAYWVLVILSVHLGLRWPMIMGVARKLPGVSKPNAIRRLVLRVIAVLVATHGVWSSFELAIGTKLSMQMTLDWWNFEESVAGFFIHCIAIAGLYMFLTYHAMNWVQRRKRKNLCDAVNAHVDVQTQQARILSRVDRAAEEYRNT</sequence>
<keyword evidence="1" id="KW-0812">Transmembrane</keyword>
<name>A0A2N9VUA8_9HYPH</name>
<evidence type="ECO:0000313" key="3">
    <source>
        <dbReference type="Proteomes" id="UP000232163"/>
    </source>
</evidence>
<dbReference type="EMBL" id="MZMT01000049">
    <property type="protein sequence ID" value="PIO43076.1"/>
    <property type="molecule type" value="Genomic_DNA"/>
</dbReference>
<evidence type="ECO:0000256" key="1">
    <source>
        <dbReference type="SAM" id="Phobius"/>
    </source>
</evidence>
<dbReference type="RefSeq" id="WP_100000373.1">
    <property type="nucleotide sequence ID" value="NZ_CP017940.1"/>
</dbReference>
<keyword evidence="1" id="KW-0472">Membrane</keyword>
<organism evidence="2 3">
    <name type="scientific">Phyllobacterium zundukense</name>
    <dbReference type="NCBI Taxonomy" id="1867719"/>
    <lineage>
        <taxon>Bacteria</taxon>
        <taxon>Pseudomonadati</taxon>
        <taxon>Pseudomonadota</taxon>
        <taxon>Alphaproteobacteria</taxon>
        <taxon>Hyphomicrobiales</taxon>
        <taxon>Phyllobacteriaceae</taxon>
        <taxon>Phyllobacterium</taxon>
    </lineage>
</organism>
<protein>
    <submittedName>
        <fullName evidence="2">Uncharacterized protein</fullName>
    </submittedName>
</protein>
<feature type="transmembrane region" description="Helical" evidence="1">
    <location>
        <begin position="194"/>
        <end position="215"/>
    </location>
</feature>
<proteinExistence type="predicted"/>
<keyword evidence="1" id="KW-1133">Transmembrane helix</keyword>
<gene>
    <name evidence="2" type="ORF">B5P45_21900</name>
</gene>
<feature type="transmembrane region" description="Helical" evidence="1">
    <location>
        <begin position="71"/>
        <end position="94"/>
    </location>
</feature>
<dbReference type="KEGG" id="pht:BLM14_16195"/>
<keyword evidence="3" id="KW-1185">Reference proteome</keyword>
<feature type="transmembrane region" description="Helical" evidence="1">
    <location>
        <begin position="9"/>
        <end position="28"/>
    </location>
</feature>